<sequence>MFFLLYVSVQHAHSAEPENLLPVEDANTLPALAAAPSQRKSCFRSVFDNFLDDRNCDTLVEDSDASCRVALEMTNCYLDIFSISSYRCPKEMRCEQCLRQGTKTSVFYSLFGDTNDEQTARHMYLQFQADILKTCQFAEQQHRSERLTKKVLQVTEQIGNVASMTLEVNTKVGEVDSKVTEVASQMEVVSSWAETISSQVGEASSQLDGISTEVESVSSQMGDVASQLSHVSTHVEDVSWQMGSLSWQMTTLQDEQREATAIAKKIRTEMQSDHEELQAASQSSLVAISAVGEEVNELRERAHRSHEQLQAGMAVLTTSTENLTSGAVQAADKLEAIQDGLGSMYKLVEMQHKTLGVWGTVVDIGWYVGGVVAALLLAPFPSARAAQRYVLGILLGSYFMERIMAMVLDSDFARNQIADRCAAIDPTAQTTIALNAWCTMITQEELKWIVRQGAMALSTAALIWKMLITRDPDECHHQVLHEMTDRMLVELPQKIEHLVQQLQEVQQLQTNNAQRQQVQTLASPSLWQFHTQDARSSLPRPSRSYLGAVGSPDWQRHGGHVRHHSAHASAPAPISVRQETADARAPRASTACHGVLAEHIPTTAMPLPTQQETPSDEAMLDAAVNEKFATLTAADGLTESPHPPQTGVASSRGGRAGKRKSITNSRNSEHTKASTPTKKRMKRDMKE</sequence>
<gene>
    <name evidence="4" type="ORF">CYMTET_48330</name>
</gene>
<evidence type="ECO:0000259" key="3">
    <source>
        <dbReference type="PROSITE" id="PS50192"/>
    </source>
</evidence>
<evidence type="ECO:0000313" key="4">
    <source>
        <dbReference type="EMBL" id="KAK3241947.1"/>
    </source>
</evidence>
<reference evidence="4 5" key="1">
    <citation type="journal article" date="2015" name="Genome Biol. Evol.">
        <title>Comparative Genomics of a Bacterivorous Green Alga Reveals Evolutionary Causalities and Consequences of Phago-Mixotrophic Mode of Nutrition.</title>
        <authorList>
            <person name="Burns J.A."/>
            <person name="Paasch A."/>
            <person name="Narechania A."/>
            <person name="Kim E."/>
        </authorList>
    </citation>
    <scope>NUCLEOTIDE SEQUENCE [LARGE SCALE GENOMIC DNA]</scope>
    <source>
        <strain evidence="4 5">PLY_AMNH</strain>
    </source>
</reference>
<feature type="compositionally biased region" description="Basic residues" evidence="2">
    <location>
        <begin position="677"/>
        <end position="687"/>
    </location>
</feature>
<keyword evidence="1" id="KW-0813">Transport</keyword>
<keyword evidence="5" id="KW-1185">Reference proteome</keyword>
<proteinExistence type="predicted"/>
<evidence type="ECO:0000256" key="1">
    <source>
        <dbReference type="ARBA" id="ARBA00022927"/>
    </source>
</evidence>
<dbReference type="EMBL" id="LGRX02033274">
    <property type="protein sequence ID" value="KAK3241947.1"/>
    <property type="molecule type" value="Genomic_DNA"/>
</dbReference>
<feature type="compositionally biased region" description="Low complexity" evidence="2">
    <location>
        <begin position="535"/>
        <end position="544"/>
    </location>
</feature>
<feature type="domain" description="T-SNARE coiled-coil homology" evidence="3">
    <location>
        <begin position="169"/>
        <end position="231"/>
    </location>
</feature>
<dbReference type="GO" id="GO:0015031">
    <property type="term" value="P:protein transport"/>
    <property type="evidence" value="ECO:0007669"/>
    <property type="project" value="UniProtKB-KW"/>
</dbReference>
<feature type="compositionally biased region" description="Basic residues" evidence="2">
    <location>
        <begin position="557"/>
        <end position="566"/>
    </location>
</feature>
<organism evidence="4 5">
    <name type="scientific">Cymbomonas tetramitiformis</name>
    <dbReference type="NCBI Taxonomy" id="36881"/>
    <lineage>
        <taxon>Eukaryota</taxon>
        <taxon>Viridiplantae</taxon>
        <taxon>Chlorophyta</taxon>
        <taxon>Pyramimonadophyceae</taxon>
        <taxon>Pyramimonadales</taxon>
        <taxon>Pyramimonadaceae</taxon>
        <taxon>Cymbomonas</taxon>
    </lineage>
</organism>
<feature type="region of interest" description="Disordered" evidence="2">
    <location>
        <begin position="634"/>
        <end position="687"/>
    </location>
</feature>
<protein>
    <recommendedName>
        <fullName evidence="3">t-SNARE coiled-coil homology domain-containing protein</fullName>
    </recommendedName>
</protein>
<evidence type="ECO:0000313" key="5">
    <source>
        <dbReference type="Proteomes" id="UP001190700"/>
    </source>
</evidence>
<dbReference type="PROSITE" id="PS50192">
    <property type="entry name" value="T_SNARE"/>
    <property type="match status" value="1"/>
</dbReference>
<comment type="caution">
    <text evidence="4">The sequence shown here is derived from an EMBL/GenBank/DDBJ whole genome shotgun (WGS) entry which is preliminary data.</text>
</comment>
<name>A0AAE0BUC7_9CHLO</name>
<dbReference type="Gene3D" id="1.10.287.950">
    <property type="entry name" value="Methyl-accepting chemotaxis protein"/>
    <property type="match status" value="1"/>
</dbReference>
<accession>A0AAE0BUC7</accession>
<dbReference type="AlphaFoldDB" id="A0AAE0BUC7"/>
<dbReference type="InterPro" id="IPR000727">
    <property type="entry name" value="T_SNARE_dom"/>
</dbReference>
<keyword evidence="1" id="KW-0653">Protein transport</keyword>
<evidence type="ECO:0000256" key="2">
    <source>
        <dbReference type="SAM" id="MobiDB-lite"/>
    </source>
</evidence>
<feature type="region of interest" description="Disordered" evidence="2">
    <location>
        <begin position="532"/>
        <end position="588"/>
    </location>
</feature>
<dbReference type="Proteomes" id="UP001190700">
    <property type="component" value="Unassembled WGS sequence"/>
</dbReference>